<evidence type="ECO:0000256" key="1">
    <source>
        <dbReference type="ARBA" id="ARBA00022679"/>
    </source>
</evidence>
<gene>
    <name evidence="2" type="primary">caiB_2</name>
    <name evidence="2" type="ORF">SDC9_107806</name>
</gene>
<accession>A0A645B6C3</accession>
<dbReference type="SUPFAM" id="SSF89796">
    <property type="entry name" value="CoA-transferase family III (CaiB/BaiF)"/>
    <property type="match status" value="1"/>
</dbReference>
<comment type="caution">
    <text evidence="2">The sequence shown here is derived from an EMBL/GenBank/DDBJ whole genome shotgun (WGS) entry which is preliminary data.</text>
</comment>
<dbReference type="InterPro" id="IPR023606">
    <property type="entry name" value="CoA-Trfase_III_dom_1_sf"/>
</dbReference>
<organism evidence="2">
    <name type="scientific">bioreactor metagenome</name>
    <dbReference type="NCBI Taxonomy" id="1076179"/>
    <lineage>
        <taxon>unclassified sequences</taxon>
        <taxon>metagenomes</taxon>
        <taxon>ecological metagenomes</taxon>
    </lineage>
</organism>
<keyword evidence="1 2" id="KW-0808">Transferase</keyword>
<dbReference type="AlphaFoldDB" id="A0A645B6C3"/>
<reference evidence="2" key="1">
    <citation type="submission" date="2019-08" db="EMBL/GenBank/DDBJ databases">
        <authorList>
            <person name="Kucharzyk K."/>
            <person name="Murdoch R.W."/>
            <person name="Higgins S."/>
            <person name="Loffler F."/>
        </authorList>
    </citation>
    <scope>NUCLEOTIDE SEQUENCE</scope>
</reference>
<proteinExistence type="predicted"/>
<dbReference type="Gene3D" id="3.40.50.10540">
    <property type="entry name" value="Crotonobetainyl-coa:carnitine coa-transferase, domain 1"/>
    <property type="match status" value="1"/>
</dbReference>
<dbReference type="PANTHER" id="PTHR48207:SF3">
    <property type="entry name" value="SUCCINATE--HYDROXYMETHYLGLUTARATE COA-TRANSFERASE"/>
    <property type="match status" value="1"/>
</dbReference>
<name>A0A645B6C3_9ZZZZ</name>
<dbReference type="InterPro" id="IPR050483">
    <property type="entry name" value="CoA-transferase_III_domain"/>
</dbReference>
<dbReference type="Gene3D" id="3.30.1540.10">
    <property type="entry name" value="formyl-coa transferase, domain 3"/>
    <property type="match status" value="1"/>
</dbReference>
<dbReference type="InterPro" id="IPR044855">
    <property type="entry name" value="CoA-Trfase_III_dom3_sf"/>
</dbReference>
<evidence type="ECO:0000313" key="2">
    <source>
        <dbReference type="EMBL" id="MPM60952.1"/>
    </source>
</evidence>
<dbReference type="InterPro" id="IPR003673">
    <property type="entry name" value="CoA-Trfase_fam_III"/>
</dbReference>
<dbReference type="EMBL" id="VSSQ01018071">
    <property type="protein sequence ID" value="MPM60952.1"/>
    <property type="molecule type" value="Genomic_DNA"/>
</dbReference>
<protein>
    <submittedName>
        <fullName evidence="2">L-carnitine CoA-transferase</fullName>
        <ecNumber evidence="2">2.8.3.21</ecNumber>
    </submittedName>
</protein>
<dbReference type="Pfam" id="PF02515">
    <property type="entry name" value="CoA_transf_3"/>
    <property type="match status" value="1"/>
</dbReference>
<sequence>MAYNSAQKTGRGQVIDASQIESMSKGLNDCFVNYFLLGMIKERSGNATGIFQPGDLYKAKDNYLYIGSSGEASYNKFVKAIGTSAERFPYHTCASSKEAINSPEGLEFKKYIQDWVKSRTAQEGFEHLSKFNVACAIPKNIKEVAESAHYQVRNDFIEYVDETLGKKVKAFGVAPKMGGTPQKIWRGGPKIGQDTEVILKTLAGLGDPEMAALKEKGIID</sequence>
<dbReference type="GO" id="GO:0008410">
    <property type="term" value="F:CoA-transferase activity"/>
    <property type="evidence" value="ECO:0007669"/>
    <property type="project" value="TreeGrafter"/>
</dbReference>
<dbReference type="PANTHER" id="PTHR48207">
    <property type="entry name" value="SUCCINATE--HYDROXYMETHYLGLUTARATE COA-TRANSFERASE"/>
    <property type="match status" value="1"/>
</dbReference>
<dbReference type="EC" id="2.8.3.21" evidence="2"/>